<dbReference type="STRING" id="1314790.A0A1Y1XXJ4"/>
<dbReference type="Pfam" id="PF00314">
    <property type="entry name" value="Thaumatin"/>
    <property type="match status" value="1"/>
</dbReference>
<evidence type="ECO:0000256" key="1">
    <source>
        <dbReference type="PIRSR" id="PIRSR002703-1"/>
    </source>
</evidence>
<dbReference type="SUPFAM" id="SSF49870">
    <property type="entry name" value="Osmotin, thaumatin-like protein"/>
    <property type="match status" value="1"/>
</dbReference>
<feature type="disulfide bond" evidence="1">
    <location>
        <begin position="40"/>
        <end position="259"/>
    </location>
</feature>
<protein>
    <submittedName>
        <fullName evidence="3">Thaumatin-like protein</fullName>
    </submittedName>
</protein>
<proteinExistence type="predicted"/>
<feature type="disulfide bond" evidence="1">
    <location>
        <begin position="88"/>
        <end position="101"/>
    </location>
</feature>
<evidence type="ECO:0000256" key="2">
    <source>
        <dbReference type="SAM" id="SignalP"/>
    </source>
</evidence>
<sequence>MLSSVRIIVTALALFTVAHSAPVDSGSGDLTHNLVFKNKCSQNIWLASSTTWDNTPLPANGGLLIPGETFTITVVDHWQGRFWGRTECNFQYLNSTTNAACATGDCGSGEEYCGYISGRPPATLAEFDFNGWDDLDYYDISLVDGYNLPISIQPQTKLPAQGDPYSCGSPTVEKNINSICPSPLQILDHNGEVVGCKSACNAFGSPQYCCAGAYNSSQTCQPSSYSKLFKSACPSCYSFAFDDATSTFTCKGDYTIQFC</sequence>
<dbReference type="OrthoDB" id="430315at2759"/>
<name>A0A1Y1XXJ4_9FUNG</name>
<feature type="disulfide bond" evidence="1">
    <location>
        <begin position="106"/>
        <end position="113"/>
    </location>
</feature>
<dbReference type="PIRSF" id="PIRSF002703">
    <property type="entry name" value="Thaumatin"/>
    <property type="match status" value="1"/>
</dbReference>
<dbReference type="FunFam" id="2.60.110.10:FF:000004">
    <property type="entry name" value="THAUMATIN-LIKE PROTEIN 1"/>
    <property type="match status" value="1"/>
</dbReference>
<dbReference type="InterPro" id="IPR001938">
    <property type="entry name" value="Thaumatin"/>
</dbReference>
<dbReference type="AlphaFoldDB" id="A0A1Y1XXJ4"/>
<feature type="signal peptide" evidence="2">
    <location>
        <begin position="1"/>
        <end position="20"/>
    </location>
</feature>
<dbReference type="SMART" id="SM00205">
    <property type="entry name" value="THN"/>
    <property type="match status" value="1"/>
</dbReference>
<dbReference type="EMBL" id="MCFE01000380">
    <property type="protein sequence ID" value="ORX90458.1"/>
    <property type="molecule type" value="Genomic_DNA"/>
</dbReference>
<accession>A0A1Y1XXJ4</accession>
<feature type="disulfide bond" evidence="1">
    <location>
        <begin position="167"/>
        <end position="250"/>
    </location>
</feature>
<comment type="caution">
    <text evidence="3">The sequence shown here is derived from an EMBL/GenBank/DDBJ whole genome shotgun (WGS) entry which is preliminary data.</text>
</comment>
<evidence type="ECO:0000313" key="3">
    <source>
        <dbReference type="EMBL" id="ORX90458.1"/>
    </source>
</evidence>
<feature type="disulfide bond" evidence="1">
    <location>
        <begin position="210"/>
        <end position="220"/>
    </location>
</feature>
<keyword evidence="2" id="KW-0732">Signal</keyword>
<dbReference type="InterPro" id="IPR037176">
    <property type="entry name" value="Osmotin/thaumatin-like_sf"/>
</dbReference>
<dbReference type="CDD" id="cd09218">
    <property type="entry name" value="TLP-PA"/>
    <property type="match status" value="1"/>
</dbReference>
<dbReference type="PANTHER" id="PTHR31048">
    <property type="entry name" value="OS03G0233200 PROTEIN"/>
    <property type="match status" value="1"/>
</dbReference>
<dbReference type="Proteomes" id="UP000193498">
    <property type="component" value="Unassembled WGS sequence"/>
</dbReference>
<evidence type="ECO:0000313" key="4">
    <source>
        <dbReference type="Proteomes" id="UP000193498"/>
    </source>
</evidence>
<dbReference type="InParanoid" id="A0A1Y1XXJ4"/>
<dbReference type="PROSITE" id="PS51367">
    <property type="entry name" value="THAUMATIN_2"/>
    <property type="match status" value="1"/>
</dbReference>
<dbReference type="PRINTS" id="PR00347">
    <property type="entry name" value="THAUMATIN"/>
</dbReference>
<feature type="disulfide bond" evidence="1">
    <location>
        <begin position="200"/>
        <end position="209"/>
    </location>
</feature>
<gene>
    <name evidence="3" type="ORF">K493DRAFT_230595</name>
</gene>
<dbReference type="Gene3D" id="2.60.110.10">
    <property type="entry name" value="Thaumatin"/>
    <property type="match status" value="1"/>
</dbReference>
<feature type="chain" id="PRO_5010985604" evidence="2">
    <location>
        <begin position="21"/>
        <end position="259"/>
    </location>
</feature>
<organism evidence="3 4">
    <name type="scientific">Basidiobolus meristosporus CBS 931.73</name>
    <dbReference type="NCBI Taxonomy" id="1314790"/>
    <lineage>
        <taxon>Eukaryota</taxon>
        <taxon>Fungi</taxon>
        <taxon>Fungi incertae sedis</taxon>
        <taxon>Zoopagomycota</taxon>
        <taxon>Entomophthoromycotina</taxon>
        <taxon>Basidiobolomycetes</taxon>
        <taxon>Basidiobolales</taxon>
        <taxon>Basidiobolaceae</taxon>
        <taxon>Basidiobolus</taxon>
    </lineage>
</organism>
<reference evidence="3 4" key="1">
    <citation type="submission" date="2016-07" db="EMBL/GenBank/DDBJ databases">
        <title>Pervasive Adenine N6-methylation of Active Genes in Fungi.</title>
        <authorList>
            <consortium name="DOE Joint Genome Institute"/>
            <person name="Mondo S.J."/>
            <person name="Dannebaum R.O."/>
            <person name="Kuo R.C."/>
            <person name="Labutti K."/>
            <person name="Haridas S."/>
            <person name="Kuo A."/>
            <person name="Salamov A."/>
            <person name="Ahrendt S.R."/>
            <person name="Lipzen A."/>
            <person name="Sullivan W."/>
            <person name="Andreopoulos W.B."/>
            <person name="Clum A."/>
            <person name="Lindquist E."/>
            <person name="Daum C."/>
            <person name="Ramamoorthy G.K."/>
            <person name="Gryganskyi A."/>
            <person name="Culley D."/>
            <person name="Magnuson J.K."/>
            <person name="James T.Y."/>
            <person name="O'Malley M.A."/>
            <person name="Stajich J.E."/>
            <person name="Spatafora J.W."/>
            <person name="Visel A."/>
            <person name="Grigoriev I.V."/>
        </authorList>
    </citation>
    <scope>NUCLEOTIDE SEQUENCE [LARGE SCALE GENOMIC DNA]</scope>
    <source>
        <strain evidence="3 4">CBS 931.73</strain>
    </source>
</reference>
<keyword evidence="1" id="KW-1015">Disulfide bond</keyword>
<feature type="disulfide bond" evidence="1">
    <location>
        <begin position="180"/>
        <end position="196"/>
    </location>
</feature>
<keyword evidence="4" id="KW-1185">Reference proteome</keyword>